<dbReference type="Pfam" id="PF05653">
    <property type="entry name" value="Mg_trans_NIPA"/>
    <property type="match status" value="1"/>
</dbReference>
<reference evidence="6" key="1">
    <citation type="submission" date="2021-02" db="EMBL/GenBank/DDBJ databases">
        <authorList>
            <person name="Palmer J.M."/>
        </authorList>
    </citation>
    <scope>NUCLEOTIDE SEQUENCE</scope>
    <source>
        <strain evidence="6">SCRP23</strain>
    </source>
</reference>
<accession>A0A8T1WRU1</accession>
<feature type="transmembrane region" description="Helical" evidence="5">
    <location>
        <begin position="199"/>
        <end position="218"/>
    </location>
</feature>
<evidence type="ECO:0000256" key="3">
    <source>
        <dbReference type="ARBA" id="ARBA00022989"/>
    </source>
</evidence>
<feature type="transmembrane region" description="Helical" evidence="5">
    <location>
        <begin position="95"/>
        <end position="112"/>
    </location>
</feature>
<dbReference type="OrthoDB" id="165382at2759"/>
<dbReference type="PANTHER" id="PTHR12570">
    <property type="match status" value="1"/>
</dbReference>
<name>A0A8T1WRU1_9STRA</name>
<organism evidence="6 7">
    <name type="scientific">Phytophthora boehmeriae</name>
    <dbReference type="NCBI Taxonomy" id="109152"/>
    <lineage>
        <taxon>Eukaryota</taxon>
        <taxon>Sar</taxon>
        <taxon>Stramenopiles</taxon>
        <taxon>Oomycota</taxon>
        <taxon>Peronosporomycetes</taxon>
        <taxon>Peronosporales</taxon>
        <taxon>Peronosporaceae</taxon>
        <taxon>Phytophthora</taxon>
    </lineage>
</organism>
<keyword evidence="4 5" id="KW-0472">Membrane</keyword>
<protein>
    <submittedName>
        <fullName evidence="6">NIPA-like protein 3</fullName>
    </submittedName>
</protein>
<keyword evidence="2 5" id="KW-0812">Transmembrane</keyword>
<evidence type="ECO:0000256" key="2">
    <source>
        <dbReference type="ARBA" id="ARBA00022692"/>
    </source>
</evidence>
<feature type="transmembrane region" description="Helical" evidence="5">
    <location>
        <begin position="66"/>
        <end position="86"/>
    </location>
</feature>
<proteinExistence type="predicted"/>
<dbReference type="InterPro" id="IPR008521">
    <property type="entry name" value="Mg_trans_NIPA"/>
</dbReference>
<feature type="transmembrane region" description="Helical" evidence="5">
    <location>
        <begin position="6"/>
        <end position="27"/>
    </location>
</feature>
<comment type="subcellular location">
    <subcellularLocation>
        <location evidence="1">Membrane</location>
        <topology evidence="1">Multi-pass membrane protein</topology>
    </subcellularLocation>
</comment>
<dbReference type="EMBL" id="JAGDFL010000169">
    <property type="protein sequence ID" value="KAG7396165.1"/>
    <property type="molecule type" value="Genomic_DNA"/>
</dbReference>
<keyword evidence="3 5" id="KW-1133">Transmembrane helix</keyword>
<dbReference type="Proteomes" id="UP000693981">
    <property type="component" value="Unassembled WGS sequence"/>
</dbReference>
<gene>
    <name evidence="6" type="primary">NIPAL3_1</name>
    <name evidence="6" type="ORF">PHYBOEH_002662</name>
</gene>
<evidence type="ECO:0000256" key="5">
    <source>
        <dbReference type="SAM" id="Phobius"/>
    </source>
</evidence>
<keyword evidence="7" id="KW-1185">Reference proteome</keyword>
<sequence>MTAHLWVIGVSLSLTATLFGTLGKVLLKLSHTSAQAISVKLAATICVFLLNPVFDAMSYAYAAQSILAPMAGFSVVWNIVLSPYLLNEKVSTHDLRGSAVILVGCMLVGISGSHDTPTHHSDELFALFRSRIFIEYGVFAACTAALLVWMICNLEKRSGWRRFAFGALSGLIGGNLFFLKASVELLAEGGAIWSNPETYIIFVAALSSAGGGIYVLDLGLREYDALYLVAIYQALLILIGSVSGVIFFHEISGMNSWWQLIVYPLSIATTVGGIIVLSEKHTEHCDPVKNSSINGIKQGEISPLIISQNGVNKHGSTEDVV</sequence>
<evidence type="ECO:0000256" key="4">
    <source>
        <dbReference type="ARBA" id="ARBA00023136"/>
    </source>
</evidence>
<feature type="transmembrane region" description="Helical" evidence="5">
    <location>
        <begin position="225"/>
        <end position="248"/>
    </location>
</feature>
<comment type="caution">
    <text evidence="6">The sequence shown here is derived from an EMBL/GenBank/DDBJ whole genome shotgun (WGS) entry which is preliminary data.</text>
</comment>
<feature type="transmembrane region" description="Helical" evidence="5">
    <location>
        <begin position="132"/>
        <end position="151"/>
    </location>
</feature>
<feature type="transmembrane region" description="Helical" evidence="5">
    <location>
        <begin position="260"/>
        <end position="277"/>
    </location>
</feature>
<evidence type="ECO:0000313" key="7">
    <source>
        <dbReference type="Proteomes" id="UP000693981"/>
    </source>
</evidence>
<feature type="transmembrane region" description="Helical" evidence="5">
    <location>
        <begin position="163"/>
        <end position="179"/>
    </location>
</feature>
<evidence type="ECO:0000313" key="6">
    <source>
        <dbReference type="EMBL" id="KAG7396165.1"/>
    </source>
</evidence>
<dbReference type="PANTHER" id="PTHR12570:SF9">
    <property type="entry name" value="MAGNESIUM TRANSPORTER NIPA8-RELATED"/>
    <property type="match status" value="1"/>
</dbReference>
<dbReference type="AlphaFoldDB" id="A0A8T1WRU1"/>
<feature type="transmembrane region" description="Helical" evidence="5">
    <location>
        <begin position="39"/>
        <end position="60"/>
    </location>
</feature>
<dbReference type="GO" id="GO:0015095">
    <property type="term" value="F:magnesium ion transmembrane transporter activity"/>
    <property type="evidence" value="ECO:0007669"/>
    <property type="project" value="InterPro"/>
</dbReference>
<dbReference type="GO" id="GO:0016020">
    <property type="term" value="C:membrane"/>
    <property type="evidence" value="ECO:0007669"/>
    <property type="project" value="UniProtKB-SubCell"/>
</dbReference>
<evidence type="ECO:0000256" key="1">
    <source>
        <dbReference type="ARBA" id="ARBA00004141"/>
    </source>
</evidence>